<sequence length="114" mass="13765">MTYDKTKTDFLRPAQVNLLFRLYLCFRTRLKILLSVGITITKDHFKTGKLSNEAKFVGTPSFWFNFTNRFLFWFWDTLLVQNAKLARFDPFVYLRNLFKSSERKPRALFFLDFQ</sequence>
<gene>
    <name evidence="1" type="ORF">Lepto1489_14095</name>
</gene>
<reference evidence="1" key="1">
    <citation type="submission" date="2019-09" db="EMBL/GenBank/DDBJ databases">
        <title>Comparative Genomics of Leptospira interrogans Reveals Genome Plasticity - A Common Adaptive Strategy for Survival in Various Hosts.</title>
        <authorList>
            <person name="Ramli S.R."/>
            <person name="Bunk B."/>
            <person name="Goris M."/>
            <person name="Bhuju S."/>
            <person name="Jarek M."/>
            <person name="Sproer C."/>
            <person name="Mustakim S."/>
            <person name="Strommenger B."/>
            <person name="Pessler F."/>
        </authorList>
    </citation>
    <scope>NUCLEOTIDE SEQUENCE</scope>
    <source>
        <strain evidence="1">1489</strain>
    </source>
</reference>
<dbReference type="RefSeq" id="WP_000220513.1">
    <property type="nucleotide sequence ID" value="NZ_CP043893.1"/>
</dbReference>
<name>A0AAP9WLH0_LEPIR</name>
<organism evidence="1 2">
    <name type="scientific">Leptospira interrogans serovar Bataviae</name>
    <dbReference type="NCBI Taxonomy" id="312175"/>
    <lineage>
        <taxon>Bacteria</taxon>
        <taxon>Pseudomonadati</taxon>
        <taxon>Spirochaetota</taxon>
        <taxon>Spirochaetia</taxon>
        <taxon>Leptospirales</taxon>
        <taxon>Leptospiraceae</taxon>
        <taxon>Leptospira</taxon>
    </lineage>
</organism>
<dbReference type="Proteomes" id="UP000663255">
    <property type="component" value="Chromosome 1"/>
</dbReference>
<dbReference type="AlphaFoldDB" id="A0AAP9WLH0"/>
<evidence type="ECO:0000313" key="2">
    <source>
        <dbReference type="Proteomes" id="UP000663255"/>
    </source>
</evidence>
<evidence type="ECO:0000313" key="1">
    <source>
        <dbReference type="EMBL" id="QOI51464.1"/>
    </source>
</evidence>
<protein>
    <submittedName>
        <fullName evidence="1">Uncharacterized protein</fullName>
    </submittedName>
</protein>
<dbReference type="EMBL" id="CP043893">
    <property type="protein sequence ID" value="QOI51464.1"/>
    <property type="molecule type" value="Genomic_DNA"/>
</dbReference>
<accession>A0AAP9WLH0</accession>
<proteinExistence type="predicted"/>